<protein>
    <recommendedName>
        <fullName evidence="4">Leucine-rich repeat domain, L domain-like protein</fullName>
    </recommendedName>
</protein>
<evidence type="ECO:0008006" key="4">
    <source>
        <dbReference type="Google" id="ProtNLM"/>
    </source>
</evidence>
<evidence type="ECO:0000313" key="2">
    <source>
        <dbReference type="EMBL" id="OTF96918.1"/>
    </source>
</evidence>
<proteinExistence type="predicted"/>
<evidence type="ECO:0000313" key="3">
    <source>
        <dbReference type="Proteomes" id="UP000215914"/>
    </source>
</evidence>
<gene>
    <name evidence="2" type="ORF">HannXRQ_Chr14g0428801</name>
    <name evidence="1" type="ORF">HanXRQr2_Chr14g0621821</name>
</gene>
<keyword evidence="3" id="KW-1185">Reference proteome</keyword>
<dbReference type="EMBL" id="CM007903">
    <property type="protein sequence ID" value="OTF96918.1"/>
    <property type="molecule type" value="Genomic_DNA"/>
</dbReference>
<dbReference type="Gramene" id="mRNA:HanXRQr2_Chr14g0621821">
    <property type="protein sequence ID" value="mRNA:HanXRQr2_Chr14g0621821"/>
    <property type="gene ID" value="HanXRQr2_Chr14g0621821"/>
</dbReference>
<reference evidence="1 3" key="1">
    <citation type="journal article" date="2017" name="Nature">
        <title>The sunflower genome provides insights into oil metabolism, flowering and Asterid evolution.</title>
        <authorList>
            <person name="Badouin H."/>
            <person name="Gouzy J."/>
            <person name="Grassa C.J."/>
            <person name="Murat F."/>
            <person name="Staton S.E."/>
            <person name="Cottret L."/>
            <person name="Lelandais-Briere C."/>
            <person name="Owens G.L."/>
            <person name="Carrere S."/>
            <person name="Mayjonade B."/>
            <person name="Legrand L."/>
            <person name="Gill N."/>
            <person name="Kane N.C."/>
            <person name="Bowers J.E."/>
            <person name="Hubner S."/>
            <person name="Bellec A."/>
            <person name="Berard A."/>
            <person name="Berges H."/>
            <person name="Blanchet N."/>
            <person name="Boniface M.C."/>
            <person name="Brunel D."/>
            <person name="Catrice O."/>
            <person name="Chaidir N."/>
            <person name="Claudel C."/>
            <person name="Donnadieu C."/>
            <person name="Faraut T."/>
            <person name="Fievet G."/>
            <person name="Helmstetter N."/>
            <person name="King M."/>
            <person name="Knapp S.J."/>
            <person name="Lai Z."/>
            <person name="Le Paslier M.C."/>
            <person name="Lippi Y."/>
            <person name="Lorenzon L."/>
            <person name="Mandel J.R."/>
            <person name="Marage G."/>
            <person name="Marchand G."/>
            <person name="Marquand E."/>
            <person name="Bret-Mestries E."/>
            <person name="Morien E."/>
            <person name="Nambeesan S."/>
            <person name="Nguyen T."/>
            <person name="Pegot-Espagnet P."/>
            <person name="Pouilly N."/>
            <person name="Raftis F."/>
            <person name="Sallet E."/>
            <person name="Schiex T."/>
            <person name="Thomas J."/>
            <person name="Vandecasteele C."/>
            <person name="Vares D."/>
            <person name="Vear F."/>
            <person name="Vautrin S."/>
            <person name="Crespi M."/>
            <person name="Mangin B."/>
            <person name="Burke J.M."/>
            <person name="Salse J."/>
            <person name="Munos S."/>
            <person name="Vincourt P."/>
            <person name="Rieseberg L.H."/>
            <person name="Langlade N.B."/>
        </authorList>
    </citation>
    <scope>NUCLEOTIDE SEQUENCE [LARGE SCALE GENOMIC DNA]</scope>
    <source>
        <strain evidence="3">cv. SF193</strain>
        <tissue evidence="1">Leaves</tissue>
    </source>
</reference>
<reference evidence="1" key="3">
    <citation type="submission" date="2020-06" db="EMBL/GenBank/DDBJ databases">
        <title>Helianthus annuus Genome sequencing and assembly Release 2.</title>
        <authorList>
            <person name="Gouzy J."/>
            <person name="Langlade N."/>
            <person name="Munos S."/>
        </authorList>
    </citation>
    <scope>NUCLEOTIDE SEQUENCE</scope>
    <source>
        <tissue evidence="1">Leaves</tissue>
    </source>
</reference>
<dbReference type="InParanoid" id="A0A251SE53"/>
<accession>A0A251SE53</accession>
<reference evidence="2" key="2">
    <citation type="submission" date="2017-02" db="EMBL/GenBank/DDBJ databases">
        <title>Sunflower complete genome.</title>
        <authorList>
            <person name="Langlade N."/>
            <person name="Munos S."/>
        </authorList>
    </citation>
    <scope>NUCLEOTIDE SEQUENCE [LARGE SCALE GENOMIC DNA]</scope>
    <source>
        <tissue evidence="2">Leaves</tissue>
    </source>
</reference>
<evidence type="ECO:0000313" key="1">
    <source>
        <dbReference type="EMBL" id="KAF5767222.1"/>
    </source>
</evidence>
<organism evidence="2 3">
    <name type="scientific">Helianthus annuus</name>
    <name type="common">Common sunflower</name>
    <dbReference type="NCBI Taxonomy" id="4232"/>
    <lineage>
        <taxon>Eukaryota</taxon>
        <taxon>Viridiplantae</taxon>
        <taxon>Streptophyta</taxon>
        <taxon>Embryophyta</taxon>
        <taxon>Tracheophyta</taxon>
        <taxon>Spermatophyta</taxon>
        <taxon>Magnoliopsida</taxon>
        <taxon>eudicotyledons</taxon>
        <taxon>Gunneridae</taxon>
        <taxon>Pentapetalae</taxon>
        <taxon>asterids</taxon>
        <taxon>campanulids</taxon>
        <taxon>Asterales</taxon>
        <taxon>Asteraceae</taxon>
        <taxon>Asteroideae</taxon>
        <taxon>Heliantheae alliance</taxon>
        <taxon>Heliantheae</taxon>
        <taxon>Helianthus</taxon>
    </lineage>
</organism>
<dbReference type="AlphaFoldDB" id="A0A251SE53"/>
<sequence length="111" mass="12673">MEVIVNKENGEQRKVVFPHLKSLQLLNLEKLKGFFFGTNDFQWPLLNKVIISQCPQMLVFTSGQSTAPELKCIHTHLGKHSLECGLNFHVTTDFHQTRTITCSFSQFGYSS</sequence>
<dbReference type="EMBL" id="MNCJ02000329">
    <property type="protein sequence ID" value="KAF5767222.1"/>
    <property type="molecule type" value="Genomic_DNA"/>
</dbReference>
<name>A0A251SE53_HELAN</name>
<dbReference type="Proteomes" id="UP000215914">
    <property type="component" value="Chromosome 14"/>
</dbReference>